<proteinExistence type="predicted"/>
<dbReference type="InterPro" id="IPR046732">
    <property type="entry name" value="DUF6624"/>
</dbReference>
<dbReference type="PATRIC" id="fig|1492898.3.peg.4167"/>
<dbReference type="AlphaFoldDB" id="A0A172U300"/>
<accession>A0A172U300</accession>
<gene>
    <name evidence="1" type="ORF">SY85_19165</name>
</gene>
<dbReference type="Pfam" id="PF20329">
    <property type="entry name" value="DUF6624"/>
    <property type="match status" value="1"/>
</dbReference>
<dbReference type="Proteomes" id="UP000077177">
    <property type="component" value="Chromosome"/>
</dbReference>
<dbReference type="KEGG" id="fla:SY85_19165"/>
<sequence>MHAQSKLNITLKRELDSMLVLDQKYRNILSLDLEEKGDSLASVYSIKKEDLTDYLWKQQLLIDSLNTIRVIEIIKTHGYPGISLVGEPANEAVFYIIQHSKVIDTYLPFIKEAAEKKELRFSLYAMMLDRSLMFQGKEQLYGTQGTSFYVKNPQTGASERKWIIWPIKDVATVNKRRKDAGFEQTVEDNAKRLGIEYQALTLEEVNRMRGF</sequence>
<organism evidence="1 2">
    <name type="scientific">Flavisolibacter tropicus</name>
    <dbReference type="NCBI Taxonomy" id="1492898"/>
    <lineage>
        <taxon>Bacteria</taxon>
        <taxon>Pseudomonadati</taxon>
        <taxon>Bacteroidota</taxon>
        <taxon>Chitinophagia</taxon>
        <taxon>Chitinophagales</taxon>
        <taxon>Chitinophagaceae</taxon>
        <taxon>Flavisolibacter</taxon>
    </lineage>
</organism>
<evidence type="ECO:0000313" key="2">
    <source>
        <dbReference type="Proteomes" id="UP000077177"/>
    </source>
</evidence>
<name>A0A172U300_9BACT</name>
<keyword evidence="2" id="KW-1185">Reference proteome</keyword>
<evidence type="ECO:0000313" key="1">
    <source>
        <dbReference type="EMBL" id="ANE53612.1"/>
    </source>
</evidence>
<dbReference type="STRING" id="1492898.SY85_19165"/>
<dbReference type="EMBL" id="CP011390">
    <property type="protein sequence ID" value="ANE53612.1"/>
    <property type="molecule type" value="Genomic_DNA"/>
</dbReference>
<protein>
    <submittedName>
        <fullName evidence="1">Uncharacterized protein</fullName>
    </submittedName>
</protein>
<reference evidence="2" key="1">
    <citation type="submission" date="2015-01" db="EMBL/GenBank/DDBJ databases">
        <title>Flavisolibacter sp./LCS9/ whole genome sequencing.</title>
        <authorList>
            <person name="Kim M.K."/>
            <person name="Srinivasan S."/>
            <person name="Lee J.-J."/>
        </authorList>
    </citation>
    <scope>NUCLEOTIDE SEQUENCE [LARGE SCALE GENOMIC DNA]</scope>
    <source>
        <strain evidence="2">LCS9</strain>
    </source>
</reference>
<reference evidence="1 2" key="2">
    <citation type="journal article" date="2016" name="Int. J. Syst. Evol. Microbiol.">
        <title>Flavisolibacter tropicus sp. nov., isolated from tropical soil.</title>
        <authorList>
            <person name="Lee J.J."/>
            <person name="Kang M.S."/>
            <person name="Kim G.S."/>
            <person name="Lee C.S."/>
            <person name="Lim S."/>
            <person name="Lee J."/>
            <person name="Roh S.H."/>
            <person name="Kang H."/>
            <person name="Ha J.M."/>
            <person name="Bae S."/>
            <person name="Jung H.Y."/>
            <person name="Kim M.K."/>
        </authorList>
    </citation>
    <scope>NUCLEOTIDE SEQUENCE [LARGE SCALE GENOMIC DNA]</scope>
    <source>
        <strain evidence="1 2">LCS9</strain>
    </source>
</reference>